<dbReference type="PANTHER" id="PTHR30511">
    <property type="entry name" value="ALANINE RACEMASE"/>
    <property type="match status" value="1"/>
</dbReference>
<dbReference type="InterPro" id="IPR001608">
    <property type="entry name" value="Ala_racemase_N"/>
</dbReference>
<organism evidence="6 7">
    <name type="scientific">Bacillus chungangensis</name>
    <dbReference type="NCBI Taxonomy" id="587633"/>
    <lineage>
        <taxon>Bacteria</taxon>
        <taxon>Bacillati</taxon>
        <taxon>Bacillota</taxon>
        <taxon>Bacilli</taxon>
        <taxon>Bacillales</taxon>
        <taxon>Bacillaceae</taxon>
        <taxon>Bacillus</taxon>
    </lineage>
</organism>
<dbReference type="InterPro" id="IPR009006">
    <property type="entry name" value="Ala_racemase/Decarboxylase_C"/>
</dbReference>
<dbReference type="InterPro" id="IPR000821">
    <property type="entry name" value="Ala_racemase"/>
</dbReference>
<evidence type="ECO:0000259" key="5">
    <source>
        <dbReference type="SMART" id="SM01005"/>
    </source>
</evidence>
<dbReference type="PANTHER" id="PTHR30511:SF0">
    <property type="entry name" value="ALANINE RACEMASE, CATABOLIC-RELATED"/>
    <property type="match status" value="1"/>
</dbReference>
<dbReference type="RefSeq" id="WP_307232655.1">
    <property type="nucleotide sequence ID" value="NZ_JAUSTT010000033.1"/>
</dbReference>
<dbReference type="HAMAP" id="MF_01201">
    <property type="entry name" value="Ala_racemase"/>
    <property type="match status" value="1"/>
</dbReference>
<protein>
    <recommendedName>
        <fullName evidence="4">Alanine racemase</fullName>
        <ecNumber evidence="4">5.1.1.1</ecNumber>
    </recommendedName>
</protein>
<keyword evidence="2 4" id="KW-0663">Pyridoxal phosphate</keyword>
<reference evidence="6 7" key="1">
    <citation type="submission" date="2023-07" db="EMBL/GenBank/DDBJ databases">
        <title>Genomic Encyclopedia of Type Strains, Phase IV (KMG-IV): sequencing the most valuable type-strain genomes for metagenomic binning, comparative biology and taxonomic classification.</title>
        <authorList>
            <person name="Goeker M."/>
        </authorList>
    </citation>
    <scope>NUCLEOTIDE SEQUENCE [LARGE SCALE GENOMIC DNA]</scope>
    <source>
        <strain evidence="6 7">DSM 23837</strain>
    </source>
</reference>
<dbReference type="PRINTS" id="PR00992">
    <property type="entry name" value="ALARACEMASE"/>
</dbReference>
<comment type="cofactor">
    <cofactor evidence="1 4">
        <name>pyridoxal 5'-phosphate</name>
        <dbReference type="ChEBI" id="CHEBI:597326"/>
    </cofactor>
</comment>
<dbReference type="InterPro" id="IPR020622">
    <property type="entry name" value="Ala_racemase_pyridoxalP-BS"/>
</dbReference>
<comment type="catalytic activity">
    <reaction evidence="4">
        <text>L-alanine = D-alanine</text>
        <dbReference type="Rhea" id="RHEA:20249"/>
        <dbReference type="ChEBI" id="CHEBI:57416"/>
        <dbReference type="ChEBI" id="CHEBI:57972"/>
        <dbReference type="EC" id="5.1.1.1"/>
    </reaction>
</comment>
<keyword evidence="7" id="KW-1185">Reference proteome</keyword>
<feature type="domain" description="Alanine racemase C-terminal" evidence="5">
    <location>
        <begin position="245"/>
        <end position="370"/>
    </location>
</feature>
<comment type="caution">
    <text evidence="6">The sequence shown here is derived from an EMBL/GenBank/DDBJ whole genome shotgun (WGS) entry which is preliminary data.</text>
</comment>
<dbReference type="Gene3D" id="2.40.37.10">
    <property type="entry name" value="Lyase, Ornithine Decarboxylase, Chain A, domain 1"/>
    <property type="match status" value="1"/>
</dbReference>
<dbReference type="Pfam" id="PF01168">
    <property type="entry name" value="Ala_racemase_N"/>
    <property type="match status" value="1"/>
</dbReference>
<evidence type="ECO:0000256" key="1">
    <source>
        <dbReference type="ARBA" id="ARBA00001933"/>
    </source>
</evidence>
<comment type="similarity">
    <text evidence="4">Belongs to the alanine racemase family.</text>
</comment>
<dbReference type="InterPro" id="IPR011079">
    <property type="entry name" value="Ala_racemase_C"/>
</dbReference>
<dbReference type="CDD" id="cd00430">
    <property type="entry name" value="PLPDE_III_AR"/>
    <property type="match status" value="1"/>
</dbReference>
<gene>
    <name evidence="6" type="ORF">J2S08_004003</name>
</gene>
<evidence type="ECO:0000313" key="7">
    <source>
        <dbReference type="Proteomes" id="UP001223586"/>
    </source>
</evidence>
<feature type="active site" description="Proton acceptor; specific for L-alanine" evidence="4">
    <location>
        <position position="266"/>
    </location>
</feature>
<dbReference type="Proteomes" id="UP001223586">
    <property type="component" value="Unassembled WGS sequence"/>
</dbReference>
<dbReference type="NCBIfam" id="TIGR00492">
    <property type="entry name" value="alr"/>
    <property type="match status" value="1"/>
</dbReference>
<dbReference type="SMART" id="SM01005">
    <property type="entry name" value="Ala_racemase_C"/>
    <property type="match status" value="1"/>
</dbReference>
<dbReference type="SUPFAM" id="SSF50621">
    <property type="entry name" value="Alanine racemase C-terminal domain-like"/>
    <property type="match status" value="1"/>
</dbReference>
<dbReference type="GO" id="GO:0008784">
    <property type="term" value="F:alanine racemase activity"/>
    <property type="evidence" value="ECO:0007669"/>
    <property type="project" value="UniProtKB-EC"/>
</dbReference>
<comment type="function">
    <text evidence="4">Catalyzes the interconversion of L-alanine and D-alanine. May also act on other amino acids.</text>
</comment>
<feature type="modified residue" description="N6-(pyridoxal phosphate)lysine" evidence="4">
    <location>
        <position position="40"/>
    </location>
</feature>
<name>A0ABT9WXY8_9BACI</name>
<dbReference type="InterPro" id="IPR029066">
    <property type="entry name" value="PLP-binding_barrel"/>
</dbReference>
<evidence type="ECO:0000256" key="2">
    <source>
        <dbReference type="ARBA" id="ARBA00022898"/>
    </source>
</evidence>
<dbReference type="EMBL" id="JAUSTT010000033">
    <property type="protein sequence ID" value="MDQ0178109.1"/>
    <property type="molecule type" value="Genomic_DNA"/>
</dbReference>
<proteinExistence type="inferred from homology"/>
<accession>A0ABT9WXY8</accession>
<dbReference type="SUPFAM" id="SSF51419">
    <property type="entry name" value="PLP-binding barrel"/>
    <property type="match status" value="1"/>
</dbReference>
<dbReference type="Gene3D" id="3.20.20.10">
    <property type="entry name" value="Alanine racemase"/>
    <property type="match status" value="1"/>
</dbReference>
<sequence>MDKRFFRDTWVEVQLDYLYDNIRSIQSLTSHHKEIIAVVKANGYGHGAVKIARTALEAGAKGLAVAFVDEALYLRQAGIKDSILVLGVSRPEDVRMAVENDLTLTVFQEEWIREAAKYVTSNEKVKIHLKCDTGMGRIGVNTVETLQSLEQLTSEYACFIIEGIYTHFATADERDSLLFQQQLDRFQEMVKSLKQRPTYVHCANSAATLRMNIEECNAVRAGIAIYGLSPSASMKAILPIPLKEVFSLHTKIVHVKKLKCGQSISYGATYTTEDEEWIATLPIGYGDGWIRKLQGQEVLVNGQRTPIIGRICMDQCMIKLPYYMPPGEKVTLIGAQGDGFISIDEIAEKLETINYEVTCSISNRVPRVYMKNGEIVEVVNQLLSHI</sequence>
<evidence type="ECO:0000256" key="4">
    <source>
        <dbReference type="HAMAP-Rule" id="MF_01201"/>
    </source>
</evidence>
<dbReference type="Pfam" id="PF00842">
    <property type="entry name" value="Ala_racemase_C"/>
    <property type="match status" value="1"/>
</dbReference>
<comment type="pathway">
    <text evidence="4">Amino-acid biosynthesis; D-alanine biosynthesis; D-alanine from L-alanine: step 1/1.</text>
</comment>
<evidence type="ECO:0000256" key="3">
    <source>
        <dbReference type="ARBA" id="ARBA00023235"/>
    </source>
</evidence>
<evidence type="ECO:0000313" key="6">
    <source>
        <dbReference type="EMBL" id="MDQ0178109.1"/>
    </source>
</evidence>
<dbReference type="PROSITE" id="PS00395">
    <property type="entry name" value="ALANINE_RACEMASE"/>
    <property type="match status" value="1"/>
</dbReference>
<dbReference type="EC" id="5.1.1.1" evidence="4"/>
<keyword evidence="3 4" id="KW-0413">Isomerase</keyword>
<feature type="binding site" evidence="4">
    <location>
        <position position="137"/>
    </location>
    <ligand>
        <name>substrate</name>
    </ligand>
</feature>
<feature type="binding site" evidence="4">
    <location>
        <position position="313"/>
    </location>
    <ligand>
        <name>substrate</name>
    </ligand>
</feature>
<feature type="active site" description="Proton acceptor; specific for D-alanine" evidence="4">
    <location>
        <position position="40"/>
    </location>
</feature>